<evidence type="ECO:0000256" key="1">
    <source>
        <dbReference type="PROSITE-ProRule" id="PRU00047"/>
    </source>
</evidence>
<keyword evidence="3" id="KW-0548">Nucleotidyltransferase</keyword>
<dbReference type="InterPro" id="IPR036875">
    <property type="entry name" value="Znf_CCHC_sf"/>
</dbReference>
<reference evidence="3" key="1">
    <citation type="journal article" date="2022" name="Int. J. Mol. Sci.">
        <title>Draft Genome of Tanacetum Coccineum: Genomic Comparison of Closely Related Tanacetum-Family Plants.</title>
        <authorList>
            <person name="Yamashiro T."/>
            <person name="Shiraishi A."/>
            <person name="Nakayama K."/>
            <person name="Satake H."/>
        </authorList>
    </citation>
    <scope>NUCLEOTIDE SEQUENCE</scope>
</reference>
<reference evidence="3" key="2">
    <citation type="submission" date="2022-01" db="EMBL/GenBank/DDBJ databases">
        <authorList>
            <person name="Yamashiro T."/>
            <person name="Shiraishi A."/>
            <person name="Satake H."/>
            <person name="Nakayama K."/>
        </authorList>
    </citation>
    <scope>NUCLEOTIDE SEQUENCE</scope>
</reference>
<keyword evidence="3" id="KW-0695">RNA-directed DNA polymerase</keyword>
<protein>
    <submittedName>
        <fullName evidence="3">Reverse transcriptase domain-containing protein</fullName>
    </submittedName>
</protein>
<organism evidence="3 4">
    <name type="scientific">Tanacetum coccineum</name>
    <dbReference type="NCBI Taxonomy" id="301880"/>
    <lineage>
        <taxon>Eukaryota</taxon>
        <taxon>Viridiplantae</taxon>
        <taxon>Streptophyta</taxon>
        <taxon>Embryophyta</taxon>
        <taxon>Tracheophyta</taxon>
        <taxon>Spermatophyta</taxon>
        <taxon>Magnoliopsida</taxon>
        <taxon>eudicotyledons</taxon>
        <taxon>Gunneridae</taxon>
        <taxon>Pentapetalae</taxon>
        <taxon>asterids</taxon>
        <taxon>campanulids</taxon>
        <taxon>Asterales</taxon>
        <taxon>Asteraceae</taxon>
        <taxon>Asteroideae</taxon>
        <taxon>Anthemideae</taxon>
        <taxon>Anthemidinae</taxon>
        <taxon>Tanacetum</taxon>
    </lineage>
</organism>
<evidence type="ECO:0000313" key="3">
    <source>
        <dbReference type="EMBL" id="GJT24435.1"/>
    </source>
</evidence>
<dbReference type="InterPro" id="IPR001878">
    <property type="entry name" value="Znf_CCHC"/>
</dbReference>
<gene>
    <name evidence="3" type="ORF">Tco_0894372</name>
</gene>
<dbReference type="EMBL" id="BQNB010014136">
    <property type="protein sequence ID" value="GJT24435.1"/>
    <property type="molecule type" value="Genomic_DNA"/>
</dbReference>
<evidence type="ECO:0000259" key="2">
    <source>
        <dbReference type="PROSITE" id="PS50158"/>
    </source>
</evidence>
<keyword evidence="3" id="KW-0808">Transferase</keyword>
<proteinExistence type="predicted"/>
<keyword evidence="1" id="KW-0863">Zinc-finger</keyword>
<feature type="non-terminal residue" evidence="3">
    <location>
        <position position="1"/>
    </location>
</feature>
<feature type="domain" description="CCHC-type" evidence="2">
    <location>
        <begin position="161"/>
        <end position="176"/>
    </location>
</feature>
<comment type="caution">
    <text evidence="3">The sequence shown here is derived from an EMBL/GenBank/DDBJ whole genome shotgun (WGS) entry which is preliminary data.</text>
</comment>
<accession>A0ABQ5CBM1</accession>
<dbReference type="SUPFAM" id="SSF57756">
    <property type="entry name" value="Retrovirus zinc finger-like domains"/>
    <property type="match status" value="1"/>
</dbReference>
<keyword evidence="4" id="KW-1185">Reference proteome</keyword>
<sequence>NKRTIGTDVAYVMTWKALMKLITQMVPKEEDRVEKFIRGLPDNIQGNVIVAEPIRLQDAIRIANNLMDQKLKGYTARNVDNKRRFDNNPRDNRVQQPPFKRQNVARAYTVENNYKKGYAGILPLCNKCKLHHHGPCPIKCGNCKKVSHQARDCWASTTMTCYGCGGKAHTKRYCPELGNQNGDEEARQNLDIVMVVSMMPS</sequence>
<dbReference type="SMART" id="SM00343">
    <property type="entry name" value="ZnF_C2HC"/>
    <property type="match status" value="2"/>
</dbReference>
<keyword evidence="1" id="KW-0862">Zinc</keyword>
<dbReference type="Gene3D" id="4.10.60.10">
    <property type="entry name" value="Zinc finger, CCHC-type"/>
    <property type="match status" value="1"/>
</dbReference>
<dbReference type="PROSITE" id="PS50158">
    <property type="entry name" value="ZF_CCHC"/>
    <property type="match status" value="1"/>
</dbReference>
<name>A0ABQ5CBM1_9ASTR</name>
<dbReference type="Proteomes" id="UP001151760">
    <property type="component" value="Unassembled WGS sequence"/>
</dbReference>
<evidence type="ECO:0000313" key="4">
    <source>
        <dbReference type="Proteomes" id="UP001151760"/>
    </source>
</evidence>
<dbReference type="GO" id="GO:0003964">
    <property type="term" value="F:RNA-directed DNA polymerase activity"/>
    <property type="evidence" value="ECO:0007669"/>
    <property type="project" value="UniProtKB-KW"/>
</dbReference>
<keyword evidence="1" id="KW-0479">Metal-binding</keyword>